<dbReference type="Gene3D" id="3.40.50.620">
    <property type="entry name" value="HUPs"/>
    <property type="match status" value="1"/>
</dbReference>
<gene>
    <name evidence="6" type="ordered locus">Q7A_664</name>
</gene>
<sequence>MALYQHILIAADFSNHTDMVIHRAKALAAANNTRLSLCHIVEDFPLTDFAYEPMISVDADMREALLDAGKKQLTALGQKFDIELNNQWIEFGSPGRDIVRIAEENNVDLIVVGSHGRKGIKMLLGSTANAVLHHAGCDVLAVRLKDES</sequence>
<dbReference type="PANTHER" id="PTHR46268:SF23">
    <property type="entry name" value="UNIVERSAL STRESS PROTEIN A-RELATED"/>
    <property type="match status" value="1"/>
</dbReference>
<evidence type="ECO:0000256" key="1">
    <source>
        <dbReference type="ARBA" id="ARBA00004496"/>
    </source>
</evidence>
<dbReference type="InterPro" id="IPR006015">
    <property type="entry name" value="Universal_stress_UspA"/>
</dbReference>
<dbReference type="PANTHER" id="PTHR46268">
    <property type="entry name" value="STRESS RESPONSE PROTEIN NHAX"/>
    <property type="match status" value="1"/>
</dbReference>
<protein>
    <recommendedName>
        <fullName evidence="5">Universal stress protein</fullName>
    </recommendedName>
</protein>
<comment type="subcellular location">
    <subcellularLocation>
        <location evidence="1 5">Cytoplasm</location>
    </subcellularLocation>
</comment>
<dbReference type="HOGENOM" id="CLU_049301_11_3_6"/>
<dbReference type="GO" id="GO:0005737">
    <property type="term" value="C:cytoplasm"/>
    <property type="evidence" value="ECO:0007669"/>
    <property type="project" value="UniProtKB-SubCell"/>
</dbReference>
<reference evidence="6 7" key="2">
    <citation type="journal article" date="2013" name="Int. J. Syst. Evol. Microbiol.">
        <title>Methylophaga nitratireducenticrescens sp. nov. and Methylophaga frappieri sp. nov., isolated from the biofilm of the methanol-fed denitrification system treating the seawater at the Montreal Biodome.</title>
        <authorList>
            <person name="Villeneuve C."/>
            <person name="Martineau C."/>
            <person name="Mauffrey F."/>
            <person name="Villemur R."/>
        </authorList>
    </citation>
    <scope>NUCLEOTIDE SEQUENCE [LARGE SCALE GENOMIC DNA]</scope>
    <source>
        <strain evidence="6 7">JAM1</strain>
    </source>
</reference>
<dbReference type="eggNOG" id="COG0589">
    <property type="taxonomic scope" value="Bacteria"/>
</dbReference>
<dbReference type="RefSeq" id="WP_014705885.1">
    <property type="nucleotide sequence ID" value="NC_017857.3"/>
</dbReference>
<comment type="subunit">
    <text evidence="3">Homodimer.</text>
</comment>
<dbReference type="AlphaFoldDB" id="I1XGJ1"/>
<name>I1XGJ1_METNJ</name>
<dbReference type="SUPFAM" id="SSF52402">
    <property type="entry name" value="Adenine nucleotide alpha hydrolases-like"/>
    <property type="match status" value="1"/>
</dbReference>
<evidence type="ECO:0000256" key="3">
    <source>
        <dbReference type="ARBA" id="ARBA00011738"/>
    </source>
</evidence>
<dbReference type="OrthoDB" id="9792500at2"/>
<dbReference type="EMBL" id="CP003390">
    <property type="protein sequence ID" value="AFI83510.1"/>
    <property type="molecule type" value="Genomic_DNA"/>
</dbReference>
<dbReference type="Pfam" id="PF00582">
    <property type="entry name" value="Usp"/>
    <property type="match status" value="1"/>
</dbReference>
<dbReference type="PATRIC" id="fig|754476.3.peg.654"/>
<evidence type="ECO:0000256" key="4">
    <source>
        <dbReference type="ARBA" id="ARBA00022490"/>
    </source>
</evidence>
<evidence type="ECO:0000256" key="2">
    <source>
        <dbReference type="ARBA" id="ARBA00008791"/>
    </source>
</evidence>
<evidence type="ECO:0000313" key="6">
    <source>
        <dbReference type="EMBL" id="AFI83510.1"/>
    </source>
</evidence>
<reference evidence="6 7" key="1">
    <citation type="journal article" date="2012" name="J. Bacteriol.">
        <title>Complete genome sequences of Methylophaga sp. strain JAM1 and Methylophaga sp. strain JAM7.</title>
        <authorList>
            <person name="Villeneuve C."/>
            <person name="Martineau C."/>
            <person name="Mauffrey F."/>
            <person name="Villemur R."/>
        </authorList>
    </citation>
    <scope>NUCLEOTIDE SEQUENCE [LARGE SCALE GENOMIC DNA]</scope>
    <source>
        <strain evidence="6 7">JAM1</strain>
    </source>
</reference>
<keyword evidence="7" id="KW-1185">Reference proteome</keyword>
<dbReference type="PIRSF" id="PIRSF006276">
    <property type="entry name" value="UspA"/>
    <property type="match status" value="1"/>
</dbReference>
<organism evidence="6 7">
    <name type="scientific">Methylophaga nitratireducenticrescens</name>
    <dbReference type="NCBI Taxonomy" id="754476"/>
    <lineage>
        <taxon>Bacteria</taxon>
        <taxon>Pseudomonadati</taxon>
        <taxon>Pseudomonadota</taxon>
        <taxon>Gammaproteobacteria</taxon>
        <taxon>Thiotrichales</taxon>
        <taxon>Piscirickettsiaceae</taxon>
        <taxon>Methylophaga</taxon>
    </lineage>
</organism>
<dbReference type="Proteomes" id="UP000009144">
    <property type="component" value="Chromosome"/>
</dbReference>
<dbReference type="PRINTS" id="PR01438">
    <property type="entry name" value="UNVRSLSTRESS"/>
</dbReference>
<dbReference type="InterPro" id="IPR014729">
    <property type="entry name" value="Rossmann-like_a/b/a_fold"/>
</dbReference>
<proteinExistence type="inferred from homology"/>
<comment type="similarity">
    <text evidence="2 5">Belongs to the universal stress protein A family.</text>
</comment>
<evidence type="ECO:0000256" key="5">
    <source>
        <dbReference type="PIRNR" id="PIRNR006276"/>
    </source>
</evidence>
<dbReference type="KEGG" id="mej:Q7A_664"/>
<keyword evidence="4 5" id="KW-0963">Cytoplasm</keyword>
<evidence type="ECO:0000313" key="7">
    <source>
        <dbReference type="Proteomes" id="UP000009144"/>
    </source>
</evidence>
<accession>I1XGJ1</accession>
<dbReference type="InterPro" id="IPR006016">
    <property type="entry name" value="UspA"/>
</dbReference>
<dbReference type="STRING" id="754476.Q7A_664"/>